<dbReference type="PATRIC" id="fig|457404.5.peg.1210"/>
<dbReference type="SUPFAM" id="SSF47090">
    <property type="entry name" value="PGBD-like"/>
    <property type="match status" value="1"/>
</dbReference>
<evidence type="ECO:0000313" key="8">
    <source>
        <dbReference type="EMBL" id="EHO85091.2"/>
    </source>
</evidence>
<dbReference type="PROSITE" id="PS51257">
    <property type="entry name" value="PROKAR_LIPOPROTEIN"/>
    <property type="match status" value="1"/>
</dbReference>
<comment type="catalytic activity">
    <reaction evidence="1">
        <text>Hydrolyzes the link between N-acetylmuramoyl residues and L-amino acid residues in certain cell-wall glycopeptides.</text>
        <dbReference type="EC" id="3.5.1.28"/>
    </reaction>
</comment>
<dbReference type="RefSeq" id="WP_016361753.1">
    <property type="nucleotide sequence ID" value="NZ_KE161007.1"/>
</dbReference>
<organism evidence="8 9">
    <name type="scientific">Fusobacterium ulcerans 12-1B</name>
    <dbReference type="NCBI Taxonomy" id="457404"/>
    <lineage>
        <taxon>Bacteria</taxon>
        <taxon>Fusobacteriati</taxon>
        <taxon>Fusobacteriota</taxon>
        <taxon>Fusobacteriia</taxon>
        <taxon>Fusobacteriales</taxon>
        <taxon>Fusobacteriaceae</taxon>
        <taxon>Fusobacterium</taxon>
    </lineage>
</organism>
<dbReference type="GO" id="GO:0009254">
    <property type="term" value="P:peptidoglycan turnover"/>
    <property type="evidence" value="ECO:0007669"/>
    <property type="project" value="TreeGrafter"/>
</dbReference>
<feature type="domain" description="N-acetylmuramoyl-L-alanine amidase" evidence="7">
    <location>
        <begin position="28"/>
        <end position="179"/>
    </location>
</feature>
<dbReference type="AlphaFoldDB" id="H1PNM2"/>
<name>H1PNM2_9FUSO</name>
<keyword evidence="9" id="KW-1185">Reference proteome</keyword>
<evidence type="ECO:0000259" key="7">
    <source>
        <dbReference type="SMART" id="SM00644"/>
    </source>
</evidence>
<dbReference type="Gene3D" id="1.10.101.10">
    <property type="entry name" value="PGBD-like superfamily/PGBD"/>
    <property type="match status" value="1"/>
</dbReference>
<evidence type="ECO:0000256" key="2">
    <source>
        <dbReference type="ARBA" id="ARBA00007553"/>
    </source>
</evidence>
<dbReference type="HOGENOM" id="CLU_049290_2_0_0"/>
<accession>H1PNM2</accession>
<dbReference type="Gene3D" id="3.40.80.10">
    <property type="entry name" value="Peptidoglycan recognition protein-like"/>
    <property type="match status" value="1"/>
</dbReference>
<dbReference type="SMART" id="SM00644">
    <property type="entry name" value="Ami_2"/>
    <property type="match status" value="1"/>
</dbReference>
<dbReference type="GO" id="GO:0008745">
    <property type="term" value="F:N-acetylmuramoyl-L-alanine amidase activity"/>
    <property type="evidence" value="ECO:0007669"/>
    <property type="project" value="UniProtKB-EC"/>
</dbReference>
<dbReference type="FunFam" id="3.40.80.10:FF:000003">
    <property type="entry name" value="N-acetylmuramoyl-L-alanine amidase"/>
    <property type="match status" value="1"/>
</dbReference>
<dbReference type="InterPro" id="IPR002502">
    <property type="entry name" value="Amidase_domain"/>
</dbReference>
<dbReference type="Pfam" id="PF01510">
    <property type="entry name" value="Amidase_2"/>
    <property type="match status" value="1"/>
</dbReference>
<evidence type="ECO:0000256" key="6">
    <source>
        <dbReference type="SAM" id="SignalP"/>
    </source>
</evidence>
<proteinExistence type="inferred from homology"/>
<dbReference type="CDD" id="cd06583">
    <property type="entry name" value="PGRP"/>
    <property type="match status" value="1"/>
</dbReference>
<dbReference type="PANTHER" id="PTHR30417">
    <property type="entry name" value="N-ACETYLMURAMOYL-L-ALANINE AMIDASE AMID"/>
    <property type="match status" value="1"/>
</dbReference>
<gene>
    <name evidence="8" type="ORF">HMPREF0402_00015</name>
</gene>
<protein>
    <recommendedName>
        <fullName evidence="3">N-acetylmuramoyl-L-alanine amidase</fullName>
        <ecNumber evidence="3">3.5.1.28</ecNumber>
    </recommendedName>
</protein>
<dbReference type="GO" id="GO:0071555">
    <property type="term" value="P:cell wall organization"/>
    <property type="evidence" value="ECO:0007669"/>
    <property type="project" value="UniProtKB-KW"/>
</dbReference>
<evidence type="ECO:0000256" key="1">
    <source>
        <dbReference type="ARBA" id="ARBA00001561"/>
    </source>
</evidence>
<sequence length="276" mass="32000">MMKKKCLVLFLMSIIFFSCSRVNYKIDDKSYQAKGKDSRIKYIVLHYTATNDEVGIRALTGPNVSSHYLITFKAEDPTYALVPHNERAWHAGVSEFAGRSNINDTSIGIEIVNIGIKAIPGAPKYDGFFRPYDEYVDFDDAQIEKAAALLKVLIKEYNIKPKFIVGHSDVAPLRKIDPGPKFPWERLYKEYNIGAWYDESDKIFFMNQTLFDVTPVHEIKDELRKYGYKINTTDEWDEESKRVVYNFKAHFNPKMLSEEMDLESFAILKALNKKYK</sequence>
<evidence type="ECO:0000256" key="3">
    <source>
        <dbReference type="ARBA" id="ARBA00011901"/>
    </source>
</evidence>
<dbReference type="PANTHER" id="PTHR30417:SF1">
    <property type="entry name" value="N-ACETYLMURAMOYL-L-ALANINE AMIDASE AMID"/>
    <property type="match status" value="1"/>
</dbReference>
<dbReference type="InterPro" id="IPR036365">
    <property type="entry name" value="PGBD-like_sf"/>
</dbReference>
<feature type="signal peptide" evidence="6">
    <location>
        <begin position="1"/>
        <end position="20"/>
    </location>
</feature>
<keyword evidence="5" id="KW-0961">Cell wall biogenesis/degradation</keyword>
<dbReference type="InterPro" id="IPR051206">
    <property type="entry name" value="NAMLAA_amidase_2"/>
</dbReference>
<keyword evidence="6" id="KW-0732">Signal</keyword>
<dbReference type="InterPro" id="IPR036505">
    <property type="entry name" value="Amidase/PGRP_sf"/>
</dbReference>
<keyword evidence="4" id="KW-0378">Hydrolase</keyword>
<dbReference type="Proteomes" id="UP000003233">
    <property type="component" value="Unassembled WGS sequence"/>
</dbReference>
<dbReference type="GO" id="GO:0009253">
    <property type="term" value="P:peptidoglycan catabolic process"/>
    <property type="evidence" value="ECO:0007669"/>
    <property type="project" value="InterPro"/>
</dbReference>
<comment type="caution">
    <text evidence="8">The sequence shown here is derived from an EMBL/GenBank/DDBJ whole genome shotgun (WGS) entry which is preliminary data.</text>
</comment>
<dbReference type="SUPFAM" id="SSF55846">
    <property type="entry name" value="N-acetylmuramoyl-L-alanine amidase-like"/>
    <property type="match status" value="1"/>
</dbReference>
<dbReference type="InterPro" id="IPR036366">
    <property type="entry name" value="PGBDSf"/>
</dbReference>
<evidence type="ECO:0000313" key="9">
    <source>
        <dbReference type="Proteomes" id="UP000003233"/>
    </source>
</evidence>
<reference evidence="8 9" key="1">
    <citation type="submission" date="2012-07" db="EMBL/GenBank/DDBJ databases">
        <title>The Genome Sequence of Fusobacterium ulcerans 12_1B.</title>
        <authorList>
            <consortium name="The Broad Institute Genome Sequencing Platform"/>
            <person name="Earl A."/>
            <person name="Ward D."/>
            <person name="Feldgarden M."/>
            <person name="Gevers D."/>
            <person name="Strauss J."/>
            <person name="Ambrose C.E."/>
            <person name="Allen-Vercoe E."/>
            <person name="Walker B."/>
            <person name="Young S.K."/>
            <person name="Zeng Q."/>
            <person name="Gargeya S."/>
            <person name="Fitzgerald M."/>
            <person name="Haas B."/>
            <person name="Abouelleil A."/>
            <person name="Alvarado L."/>
            <person name="Arachchi H.M."/>
            <person name="Berlin A.M."/>
            <person name="Chapman S.B."/>
            <person name="Goldberg J."/>
            <person name="Griggs A."/>
            <person name="Gujja S."/>
            <person name="Hansen M."/>
            <person name="Howarth C."/>
            <person name="Imamovic A."/>
            <person name="Larimer J."/>
            <person name="McCowen C."/>
            <person name="Montmayeur A."/>
            <person name="Murphy C."/>
            <person name="Neiman D."/>
            <person name="Pearson M."/>
            <person name="Priest M."/>
            <person name="Roberts A."/>
            <person name="Saif S."/>
            <person name="Shea T."/>
            <person name="Sisk P."/>
            <person name="Sykes S."/>
            <person name="Wortman J."/>
            <person name="Nusbaum C."/>
            <person name="Birren B."/>
        </authorList>
    </citation>
    <scope>NUCLEOTIDE SEQUENCE [LARGE SCALE GENOMIC DNA]</scope>
    <source>
        <strain evidence="8 9">12_1B</strain>
    </source>
</reference>
<evidence type="ECO:0000256" key="4">
    <source>
        <dbReference type="ARBA" id="ARBA00022801"/>
    </source>
</evidence>
<dbReference type="EMBL" id="AGWJ02000007">
    <property type="protein sequence ID" value="EHO85091.2"/>
    <property type="molecule type" value="Genomic_DNA"/>
</dbReference>
<evidence type="ECO:0000256" key="5">
    <source>
        <dbReference type="ARBA" id="ARBA00023316"/>
    </source>
</evidence>
<dbReference type="EC" id="3.5.1.28" evidence="3"/>
<feature type="chain" id="PRO_5003552299" description="N-acetylmuramoyl-L-alanine amidase" evidence="6">
    <location>
        <begin position="21"/>
        <end position="276"/>
    </location>
</feature>
<comment type="similarity">
    <text evidence="2">Belongs to the N-acetylmuramoyl-L-alanine amidase 2 family.</text>
</comment>